<dbReference type="PANTHER" id="PTHR42961:SF2">
    <property type="entry name" value="IRON-SULFUR PROTEIN NUBPL"/>
    <property type="match status" value="1"/>
</dbReference>
<dbReference type="GO" id="GO:0051539">
    <property type="term" value="F:4 iron, 4 sulfur cluster binding"/>
    <property type="evidence" value="ECO:0007669"/>
    <property type="project" value="TreeGrafter"/>
</dbReference>
<dbReference type="InterPro" id="IPR044304">
    <property type="entry name" value="NUBPL-like"/>
</dbReference>
<evidence type="ECO:0000256" key="1">
    <source>
        <dbReference type="ARBA" id="ARBA00022741"/>
    </source>
</evidence>
<dbReference type="PANTHER" id="PTHR42961">
    <property type="entry name" value="IRON-SULFUR PROTEIN NUBPL"/>
    <property type="match status" value="1"/>
</dbReference>
<keyword evidence="1" id="KW-0547">Nucleotide-binding</keyword>
<keyword evidence="2" id="KW-0067">ATP-binding</keyword>
<dbReference type="Pfam" id="PF10609">
    <property type="entry name" value="ParA"/>
    <property type="match status" value="1"/>
</dbReference>
<proteinExistence type="predicted"/>
<dbReference type="InterPro" id="IPR027417">
    <property type="entry name" value="P-loop_NTPase"/>
</dbReference>
<evidence type="ECO:0000313" key="3">
    <source>
        <dbReference type="EMBL" id="VEP12549.1"/>
    </source>
</evidence>
<dbReference type="GO" id="GO:0005524">
    <property type="term" value="F:ATP binding"/>
    <property type="evidence" value="ECO:0007669"/>
    <property type="project" value="UniProtKB-KW"/>
</dbReference>
<accession>A0A563VM88</accession>
<dbReference type="GO" id="GO:0016226">
    <property type="term" value="P:iron-sulfur cluster assembly"/>
    <property type="evidence" value="ECO:0007669"/>
    <property type="project" value="InterPro"/>
</dbReference>
<name>A0A563VM88_9CYAN</name>
<organism evidence="3 4">
    <name type="scientific">Hyella patelloides LEGE 07179</name>
    <dbReference type="NCBI Taxonomy" id="945734"/>
    <lineage>
        <taxon>Bacteria</taxon>
        <taxon>Bacillati</taxon>
        <taxon>Cyanobacteriota</taxon>
        <taxon>Cyanophyceae</taxon>
        <taxon>Pleurocapsales</taxon>
        <taxon>Hyellaceae</taxon>
        <taxon>Hyella</taxon>
    </lineage>
</organism>
<dbReference type="InterPro" id="IPR033756">
    <property type="entry name" value="YlxH/NBP35"/>
</dbReference>
<evidence type="ECO:0000256" key="2">
    <source>
        <dbReference type="ARBA" id="ARBA00022840"/>
    </source>
</evidence>
<sequence length="148" mass="16403">MQWGNLDYLLVNLPPGIGDVQLALAQALPIYGVVMIATAQQETHSDTYETLKMFEQLKVPIFGLVENMSNKMAPDMSQQKYEIQDGENLTPKIRVPYLGCIPLDSTVPQYRDRGLPMVLAEPSSIFVSTLNTIAWEIASQTTISGLKS</sequence>
<keyword evidence="4" id="KW-1185">Reference proteome</keyword>
<dbReference type="EMBL" id="CAACVJ010000061">
    <property type="protein sequence ID" value="VEP12549.1"/>
    <property type="molecule type" value="Genomic_DNA"/>
</dbReference>
<gene>
    <name evidence="3" type="ORF">H1P_1530001</name>
</gene>
<dbReference type="Proteomes" id="UP000320055">
    <property type="component" value="Unassembled WGS sequence"/>
</dbReference>
<reference evidence="3 4" key="1">
    <citation type="submission" date="2019-01" db="EMBL/GenBank/DDBJ databases">
        <authorList>
            <person name="Brito A."/>
        </authorList>
    </citation>
    <scope>NUCLEOTIDE SEQUENCE [LARGE SCALE GENOMIC DNA]</scope>
    <source>
        <strain evidence="3">1</strain>
    </source>
</reference>
<dbReference type="Gene3D" id="3.40.50.300">
    <property type="entry name" value="P-loop containing nucleotide triphosphate hydrolases"/>
    <property type="match status" value="1"/>
</dbReference>
<dbReference type="AlphaFoldDB" id="A0A563VM88"/>
<evidence type="ECO:0000313" key="4">
    <source>
        <dbReference type="Proteomes" id="UP000320055"/>
    </source>
</evidence>
<dbReference type="SUPFAM" id="SSF52540">
    <property type="entry name" value="P-loop containing nucleoside triphosphate hydrolases"/>
    <property type="match status" value="1"/>
</dbReference>
<protein>
    <submittedName>
        <fullName evidence="3">Iron-sulfur cluster carrier protein</fullName>
    </submittedName>
</protein>